<dbReference type="AlphaFoldDB" id="A0A806KP33"/>
<dbReference type="PANTHER" id="PTHR33295:SF20">
    <property type="entry name" value="ATPASE"/>
    <property type="match status" value="1"/>
</dbReference>
<dbReference type="Pfam" id="PF13173">
    <property type="entry name" value="AAA_14"/>
    <property type="match status" value="1"/>
</dbReference>
<dbReference type="InterPro" id="IPR041682">
    <property type="entry name" value="AAA_14"/>
</dbReference>
<evidence type="ECO:0000259" key="1">
    <source>
        <dbReference type="Pfam" id="PF13173"/>
    </source>
</evidence>
<accession>A0A806KP33</accession>
<dbReference type="SUPFAM" id="SSF52540">
    <property type="entry name" value="P-loop containing nucleoside triphosphate hydrolases"/>
    <property type="match status" value="1"/>
</dbReference>
<dbReference type="InterPro" id="IPR025420">
    <property type="entry name" value="DUF4143"/>
</dbReference>
<organism evidence="3">
    <name type="scientific">uncultured bacterium contig00085</name>
    <dbReference type="NCBI Taxonomy" id="1181558"/>
    <lineage>
        <taxon>Bacteria</taxon>
        <taxon>environmental samples</taxon>
    </lineage>
</organism>
<dbReference type="Pfam" id="PF13635">
    <property type="entry name" value="DUF4143"/>
    <property type="match status" value="1"/>
</dbReference>
<feature type="domain" description="AAA" evidence="1">
    <location>
        <begin position="11"/>
        <end position="142"/>
    </location>
</feature>
<dbReference type="PANTHER" id="PTHR33295">
    <property type="entry name" value="ATPASE"/>
    <property type="match status" value="1"/>
</dbReference>
<feature type="domain" description="DUF4143" evidence="2">
    <location>
        <begin position="193"/>
        <end position="344"/>
    </location>
</feature>
<dbReference type="Gene3D" id="3.40.50.300">
    <property type="entry name" value="P-loop containing nucleotide triphosphate hydrolases"/>
    <property type="match status" value="1"/>
</dbReference>
<name>A0A806KP33_9BACT</name>
<proteinExistence type="predicted"/>
<reference evidence="3" key="1">
    <citation type="submission" date="2012-03" db="EMBL/GenBank/DDBJ databases">
        <title>Functional metagenomics reveals considerable lignocellulase gene clusters in the gut microbiome of a wood-feeding higher termite.</title>
        <authorList>
            <person name="Liu N."/>
        </authorList>
    </citation>
    <scope>NUCLEOTIDE SEQUENCE</scope>
</reference>
<dbReference type="InterPro" id="IPR027417">
    <property type="entry name" value="P-loop_NTPase"/>
</dbReference>
<sequence length="396" mass="45854">MKTLLAYKDKKAVKIVTGIRRCGKSAMLSIFANKLRQMNIPKKQIIEMNFESMKFKNIANHEDLYSYIAERIATKKKTYLFFDEVQMIKNWERAINSFLVDFNVDVYITGSNAYLLSSEFSTLISGRYVEIKMLPLSFKEFLDFNRFNPKSTMEDKFLLYAKYGGMPAAADYGFDEKMIYEMLEGVYNTVIVKDIMQRNKITDATLLKKLTEFLAHSIGSINSVNSISNFLVSNKEIESKSAPNRTIESYITALQNAYIFYELKRYDVKGKSLLKTLGKNYIVDIGIRNMLLGYRDAEKGHILENIVFLELLRRGYKIHIGKFLDFEIDFIATTPKEKIYIQVCESLSDKAVLEREIAPLRSIKDNHEKMILSQDKNFIASYDGIKIKNVIDFLLE</sequence>
<evidence type="ECO:0000259" key="2">
    <source>
        <dbReference type="Pfam" id="PF13635"/>
    </source>
</evidence>
<evidence type="ECO:0000313" key="3">
    <source>
        <dbReference type="EMBL" id="AGS52419.1"/>
    </source>
</evidence>
<protein>
    <submittedName>
        <fullName evidence="3">ATPase</fullName>
    </submittedName>
</protein>
<dbReference type="EMBL" id="JQ844192">
    <property type="protein sequence ID" value="AGS52419.1"/>
    <property type="molecule type" value="Genomic_DNA"/>
</dbReference>